<proteinExistence type="predicted"/>
<dbReference type="EMBL" id="BGZK01007194">
    <property type="protein sequence ID" value="GBP02760.1"/>
    <property type="molecule type" value="Genomic_DNA"/>
</dbReference>
<comment type="caution">
    <text evidence="2">The sequence shown here is derived from an EMBL/GenBank/DDBJ whole genome shotgun (WGS) entry which is preliminary data.</text>
</comment>
<dbReference type="Proteomes" id="UP000299102">
    <property type="component" value="Unassembled WGS sequence"/>
</dbReference>
<dbReference type="OrthoDB" id="93664at2759"/>
<keyword evidence="3" id="KW-1185">Reference proteome</keyword>
<sequence>MSLIDEGDNFNSNQHTVQQQTNHNSYTSTQQPQHDTKQQPQQHAQDSFEDSQQPQQTMQAPSSNTYATPSVEDKFSQPLLVQNYITELQQRPGAKANKGQLSTTFYNFASDNTAVAFDNPLETKTPAPAEPLYSRPTAAYNPEPPVIQADDKLDSFVLSTAQSLALATPTQESLSYDPPVYISAGSPLKLPGHPSSMDTKTRPGFFSGSTEGLYPVPTDDKPAFPGYYGPTPTYPAFQVPGEKLESPIEEQVYTSPIDFINFPPVRNPNLNLSATSSAVTNDFELSTPAFVEDNILKNKMNTLVHKIVESLQGNFEALANMLDENNNTAAVQTYQASPLGSTAEATKKPTRKPVTKVTTAKPKATTKKPITRITSKTPTKKPGTTRKPETTTKRQVVRRTTTTTKRPASRNQPANYHNYKIPNEDDFVDEE</sequence>
<dbReference type="AlphaFoldDB" id="A0A4C1SNL1"/>
<evidence type="ECO:0000313" key="3">
    <source>
        <dbReference type="Proteomes" id="UP000299102"/>
    </source>
</evidence>
<evidence type="ECO:0000256" key="1">
    <source>
        <dbReference type="SAM" id="MobiDB-lite"/>
    </source>
</evidence>
<feature type="compositionally biased region" description="Polar residues" evidence="1">
    <location>
        <begin position="50"/>
        <end position="68"/>
    </location>
</feature>
<organism evidence="2 3">
    <name type="scientific">Eumeta variegata</name>
    <name type="common">Bagworm moth</name>
    <name type="synonym">Eumeta japonica</name>
    <dbReference type="NCBI Taxonomy" id="151549"/>
    <lineage>
        <taxon>Eukaryota</taxon>
        <taxon>Metazoa</taxon>
        <taxon>Ecdysozoa</taxon>
        <taxon>Arthropoda</taxon>
        <taxon>Hexapoda</taxon>
        <taxon>Insecta</taxon>
        <taxon>Pterygota</taxon>
        <taxon>Neoptera</taxon>
        <taxon>Endopterygota</taxon>
        <taxon>Lepidoptera</taxon>
        <taxon>Glossata</taxon>
        <taxon>Ditrysia</taxon>
        <taxon>Tineoidea</taxon>
        <taxon>Psychidae</taxon>
        <taxon>Oiketicinae</taxon>
        <taxon>Eumeta</taxon>
    </lineage>
</organism>
<feature type="region of interest" description="Disordered" evidence="1">
    <location>
        <begin position="1"/>
        <end position="70"/>
    </location>
</feature>
<dbReference type="STRING" id="151549.A0A4C1SNL1"/>
<feature type="compositionally biased region" description="Low complexity" evidence="1">
    <location>
        <begin position="11"/>
        <end position="45"/>
    </location>
</feature>
<gene>
    <name evidence="2" type="ORF">EVAR_71763_1</name>
</gene>
<accession>A0A4C1SNL1</accession>
<feature type="region of interest" description="Disordered" evidence="1">
    <location>
        <begin position="340"/>
        <end position="431"/>
    </location>
</feature>
<name>A0A4C1SNL1_EUMVA</name>
<protein>
    <submittedName>
        <fullName evidence="2">Uncharacterized protein</fullName>
    </submittedName>
</protein>
<reference evidence="2 3" key="1">
    <citation type="journal article" date="2019" name="Commun. Biol.">
        <title>The bagworm genome reveals a unique fibroin gene that provides high tensile strength.</title>
        <authorList>
            <person name="Kono N."/>
            <person name="Nakamura H."/>
            <person name="Ohtoshi R."/>
            <person name="Tomita M."/>
            <person name="Numata K."/>
            <person name="Arakawa K."/>
        </authorList>
    </citation>
    <scope>NUCLEOTIDE SEQUENCE [LARGE SCALE GENOMIC DNA]</scope>
</reference>
<evidence type="ECO:0000313" key="2">
    <source>
        <dbReference type="EMBL" id="GBP02760.1"/>
    </source>
</evidence>
<feature type="compositionally biased region" description="Low complexity" evidence="1">
    <location>
        <begin position="371"/>
        <end position="382"/>
    </location>
</feature>
<feature type="non-terminal residue" evidence="2">
    <location>
        <position position="431"/>
    </location>
</feature>